<gene>
    <name evidence="11" type="ORF">OSB04_030190</name>
</gene>
<evidence type="ECO:0000256" key="2">
    <source>
        <dbReference type="ARBA" id="ARBA00004496"/>
    </source>
</evidence>
<dbReference type="Gene3D" id="1.20.5.1500">
    <property type="match status" value="1"/>
</dbReference>
<dbReference type="Proteomes" id="UP001172457">
    <property type="component" value="Chromosome 8"/>
</dbReference>
<organism evidence="11 12">
    <name type="scientific">Centaurea solstitialis</name>
    <name type="common">yellow star-thistle</name>
    <dbReference type="NCBI Taxonomy" id="347529"/>
    <lineage>
        <taxon>Eukaryota</taxon>
        <taxon>Viridiplantae</taxon>
        <taxon>Streptophyta</taxon>
        <taxon>Embryophyta</taxon>
        <taxon>Tracheophyta</taxon>
        <taxon>Spermatophyta</taxon>
        <taxon>Magnoliopsida</taxon>
        <taxon>eudicotyledons</taxon>
        <taxon>Gunneridae</taxon>
        <taxon>Pentapetalae</taxon>
        <taxon>asterids</taxon>
        <taxon>campanulids</taxon>
        <taxon>Asterales</taxon>
        <taxon>Asteraceae</taxon>
        <taxon>Carduoideae</taxon>
        <taxon>Cardueae</taxon>
        <taxon>Centaureinae</taxon>
        <taxon>Centaurea</taxon>
    </lineage>
</organism>
<evidence type="ECO:0000256" key="6">
    <source>
        <dbReference type="ARBA" id="ARBA00023242"/>
    </source>
</evidence>
<comment type="subcellular location">
    <subcellularLocation>
        <location evidence="2">Cytoplasm</location>
    </subcellularLocation>
    <subcellularLocation>
        <location evidence="1">Nucleus</location>
    </subcellularLocation>
</comment>
<dbReference type="Gene3D" id="3.30.1120.90">
    <property type="entry name" value="Nucleosome assembly protein"/>
    <property type="match status" value="1"/>
</dbReference>
<evidence type="ECO:0000256" key="10">
    <source>
        <dbReference type="SAM" id="MobiDB-lite"/>
    </source>
</evidence>
<evidence type="ECO:0000256" key="5">
    <source>
        <dbReference type="ARBA" id="ARBA00023186"/>
    </source>
</evidence>
<evidence type="ECO:0000256" key="4">
    <source>
        <dbReference type="ARBA" id="ARBA00022490"/>
    </source>
</evidence>
<name>A0AA38VT01_9ASTR</name>
<dbReference type="GO" id="GO:0042393">
    <property type="term" value="F:histone binding"/>
    <property type="evidence" value="ECO:0007669"/>
    <property type="project" value="UniProtKB-ARBA"/>
</dbReference>
<dbReference type="GO" id="GO:0005634">
    <property type="term" value="C:nucleus"/>
    <property type="evidence" value="ECO:0007669"/>
    <property type="project" value="UniProtKB-SubCell"/>
</dbReference>
<protein>
    <recommendedName>
        <fullName evidence="13">Nucleosome assembly protein</fullName>
    </recommendedName>
</protein>
<dbReference type="SUPFAM" id="SSF143113">
    <property type="entry name" value="NAP-like"/>
    <property type="match status" value="1"/>
</dbReference>
<accession>A0AA38VT01</accession>
<dbReference type="InterPro" id="IPR002164">
    <property type="entry name" value="NAP_family"/>
</dbReference>
<keyword evidence="9" id="KW-0175">Coiled coil</keyword>
<dbReference type="GO" id="GO:0006334">
    <property type="term" value="P:nucleosome assembly"/>
    <property type="evidence" value="ECO:0007669"/>
    <property type="project" value="InterPro"/>
</dbReference>
<evidence type="ECO:0000256" key="1">
    <source>
        <dbReference type="ARBA" id="ARBA00004123"/>
    </source>
</evidence>
<evidence type="ECO:0000313" key="11">
    <source>
        <dbReference type="EMBL" id="KAJ9537457.1"/>
    </source>
</evidence>
<keyword evidence="4" id="KW-0963">Cytoplasm</keyword>
<reference evidence="11" key="1">
    <citation type="submission" date="2023-03" db="EMBL/GenBank/DDBJ databases">
        <title>Chromosome-scale reference genome and RAD-based genetic map of yellow starthistle (Centaurea solstitialis) reveal putative structural variation and QTLs associated with invader traits.</title>
        <authorList>
            <person name="Reatini B."/>
            <person name="Cang F.A."/>
            <person name="Jiang Q."/>
            <person name="Mckibben M.T.W."/>
            <person name="Barker M.S."/>
            <person name="Rieseberg L.H."/>
            <person name="Dlugosch K.M."/>
        </authorList>
    </citation>
    <scope>NUCLEOTIDE SEQUENCE</scope>
    <source>
        <strain evidence="11">CAN-66</strain>
        <tissue evidence="11">Leaf</tissue>
    </source>
</reference>
<dbReference type="GO" id="GO:0000724">
    <property type="term" value="P:double-strand break repair via homologous recombination"/>
    <property type="evidence" value="ECO:0007669"/>
    <property type="project" value="UniProtKB-ARBA"/>
</dbReference>
<evidence type="ECO:0000256" key="7">
    <source>
        <dbReference type="ARBA" id="ARBA00056035"/>
    </source>
</evidence>
<dbReference type="AlphaFoldDB" id="A0AA38VT01"/>
<evidence type="ECO:0000256" key="3">
    <source>
        <dbReference type="ARBA" id="ARBA00009947"/>
    </source>
</evidence>
<evidence type="ECO:0000256" key="9">
    <source>
        <dbReference type="SAM" id="Coils"/>
    </source>
</evidence>
<keyword evidence="6" id="KW-0539">Nucleus</keyword>
<evidence type="ECO:0000256" key="8">
    <source>
        <dbReference type="RuleBase" id="RU003876"/>
    </source>
</evidence>
<feature type="region of interest" description="Disordered" evidence="10">
    <location>
        <begin position="305"/>
        <end position="361"/>
    </location>
</feature>
<dbReference type="PANTHER" id="PTHR11875">
    <property type="entry name" value="TESTIS-SPECIFIC Y-ENCODED PROTEIN"/>
    <property type="match status" value="1"/>
</dbReference>
<dbReference type="FunFam" id="1.20.5.1500:FF:000001">
    <property type="entry name" value="Nucleosome assembly protein 1-like 1"/>
    <property type="match status" value="1"/>
</dbReference>
<feature type="coiled-coil region" evidence="9">
    <location>
        <begin position="59"/>
        <end position="86"/>
    </location>
</feature>
<feature type="compositionally biased region" description="Basic residues" evidence="10">
    <location>
        <begin position="229"/>
        <end position="238"/>
    </location>
</feature>
<feature type="compositionally biased region" description="Acidic residues" evidence="10">
    <location>
        <begin position="308"/>
        <end position="348"/>
    </location>
</feature>
<evidence type="ECO:0000313" key="12">
    <source>
        <dbReference type="Proteomes" id="UP001172457"/>
    </source>
</evidence>
<sequence length="361" mass="41169">MSSNQQDQFDMTDLTSNLPAATAGLSVEDRAGLVNVLKNKLDDLSGQHPDFLETLSPNVRQRVDVLKDLQSQHDELEAKYIEEKAELEAKYLKLYEPLYAKRYEIVNGLTEVEGVSNDTSVDKEKSEATGEKGVPNFWLTAMKSNEVLADEISVADEGALQYLKDVKWCRVADAKGFKLELYFDPNPYFKNSVLSKTYEMINEEEHILEKAIGTEIEWFPGKNLTQKVLRKKPKKGSRSPKPPITKTEDCESFFNFFNPPQIPDDEDDIDEDVAELLQNQMEHDYDIGSTIRDKIIPHAVSWFTGEAAENDEYEIEDEEDDDDDEDEDDDDDEEAEDDDDDDDADEDNVNNKKKVINQSLT</sequence>
<comment type="similarity">
    <text evidence="3 8">Belongs to the nucleosome assembly protein (NAP) family.</text>
</comment>
<evidence type="ECO:0008006" key="13">
    <source>
        <dbReference type="Google" id="ProtNLM"/>
    </source>
</evidence>
<keyword evidence="12" id="KW-1185">Reference proteome</keyword>
<comment type="function">
    <text evidence="7">May modulate chromatin structure by regulation of nucleosome assembly/disassembly. Could function together with B-type cyclins in the regulation of microtubule dynamics.</text>
</comment>
<feature type="region of interest" description="Disordered" evidence="10">
    <location>
        <begin position="229"/>
        <end position="248"/>
    </location>
</feature>
<dbReference type="GO" id="GO:0005737">
    <property type="term" value="C:cytoplasm"/>
    <property type="evidence" value="ECO:0007669"/>
    <property type="project" value="UniProtKB-SubCell"/>
</dbReference>
<comment type="caution">
    <text evidence="11">The sequence shown here is derived from an EMBL/GenBank/DDBJ whole genome shotgun (WGS) entry which is preliminary data.</text>
</comment>
<dbReference type="InterPro" id="IPR037231">
    <property type="entry name" value="NAP-like_sf"/>
</dbReference>
<dbReference type="Pfam" id="PF00956">
    <property type="entry name" value="NAP"/>
    <property type="match status" value="1"/>
</dbReference>
<proteinExistence type="inferred from homology"/>
<dbReference type="FunFam" id="3.30.1120.90:FF:000005">
    <property type="entry name" value="Nucleosome assembly protein11"/>
    <property type="match status" value="1"/>
</dbReference>
<dbReference type="EMBL" id="JARYMX010000008">
    <property type="protein sequence ID" value="KAJ9537457.1"/>
    <property type="molecule type" value="Genomic_DNA"/>
</dbReference>
<keyword evidence="5" id="KW-0143">Chaperone</keyword>